<reference evidence="1 2" key="1">
    <citation type="journal article" date="2019" name="Arch. Virol.">
        <title>A novel jumbo Tenacibaculum maritimum lytic phage with head-fiber-like appendages.</title>
        <authorList>
            <person name="Kawato Y."/>
            <person name="Istiqomah I."/>
            <person name="Gaafar A.Y."/>
            <person name="Hanaoka M."/>
            <person name="Ishimaru K."/>
            <person name="Yasuike M."/>
            <person name="Nishiki I."/>
            <person name="Nakamura Y."/>
            <person name="Fujiwara A."/>
            <person name="Nakai T."/>
        </authorList>
    </citation>
    <scope>NUCLEOTIDE SEQUENCE [LARGE SCALE GENOMIC DNA]</scope>
    <source>
        <strain evidence="1 2">PTm5</strain>
    </source>
</reference>
<sequence>MDILSKLNSIKVENSSRIPVDLYDKLTTFSDVMLNGIDNVQKHLDYLNVYDQCSEKYFDKTISDLEYKIKSFKINFITDCINSIEARYFIMVKRLHHRYSSYSTDLLKQFKNETPTIESILDIVFEYTEGVSLEEFEKKRAKEKFFNELDDRWQKPLATFTKSGVVTLPEYIYIHNDGYIHSNGRFRSCDVYDIKLLYRVLNLFENDSIELWDDKQNINEFEYDNYVNPLAGKTVIENDTLLSEFNISKKGTIKLRFKEKENANKFFHFFNLHKTTNR</sequence>
<dbReference type="Proteomes" id="UP000424080">
    <property type="component" value="Segment"/>
</dbReference>
<accession>A0A5S9BZE5</accession>
<protein>
    <submittedName>
        <fullName evidence="1">Uncharacterized protein</fullName>
    </submittedName>
</protein>
<evidence type="ECO:0000313" key="2">
    <source>
        <dbReference type="Proteomes" id="UP000424080"/>
    </source>
</evidence>
<dbReference type="EMBL" id="AP019525">
    <property type="protein sequence ID" value="BBI90798.1"/>
    <property type="molecule type" value="Genomic_DNA"/>
</dbReference>
<name>A0A5S9BZE5_9CAUD</name>
<proteinExistence type="predicted"/>
<organism evidence="1 2">
    <name type="scientific">Tenacibaculum phage PTm5</name>
    <dbReference type="NCBI Taxonomy" id="2547426"/>
    <lineage>
        <taxon>Viruses</taxon>
        <taxon>Duplodnaviria</taxon>
        <taxon>Heunggongvirae</taxon>
        <taxon>Uroviricota</taxon>
        <taxon>Caudoviricetes</taxon>
        <taxon>Shirahamavirus</taxon>
        <taxon>Shirahamavirus PTm1</taxon>
    </lineage>
</organism>
<evidence type="ECO:0000313" key="1">
    <source>
        <dbReference type="EMBL" id="BBI90798.1"/>
    </source>
</evidence>